<reference evidence="1" key="1">
    <citation type="submission" date="2020-05" db="EMBL/GenBank/DDBJ databases">
        <authorList>
            <person name="Chiriac C."/>
            <person name="Salcher M."/>
            <person name="Ghai R."/>
            <person name="Kavagutti S V."/>
        </authorList>
    </citation>
    <scope>NUCLEOTIDE SEQUENCE</scope>
</reference>
<dbReference type="AlphaFoldDB" id="A0A6J5YAG0"/>
<accession>A0A6J5YAG0</accession>
<sequence>MISQVSSGAVAVQVASPGAPVTTYSVMAEPPSDSGVVHVMVAEPMLAETVTSCGAVGATRLCSSVTVLLL</sequence>
<name>A0A6J5YAG0_9ZZZZ</name>
<organism evidence="1">
    <name type="scientific">freshwater metagenome</name>
    <dbReference type="NCBI Taxonomy" id="449393"/>
    <lineage>
        <taxon>unclassified sequences</taxon>
        <taxon>metagenomes</taxon>
        <taxon>ecological metagenomes</taxon>
    </lineage>
</organism>
<proteinExistence type="predicted"/>
<evidence type="ECO:0000313" key="1">
    <source>
        <dbReference type="EMBL" id="CAB4323184.1"/>
    </source>
</evidence>
<protein>
    <submittedName>
        <fullName evidence="1">Unannotated protein</fullName>
    </submittedName>
</protein>
<dbReference type="EMBL" id="CAEMXZ010000031">
    <property type="protein sequence ID" value="CAB4323184.1"/>
    <property type="molecule type" value="Genomic_DNA"/>
</dbReference>
<gene>
    <name evidence="1" type="ORF">UFOPK1392_00934</name>
</gene>